<dbReference type="SUPFAM" id="SSF50447">
    <property type="entry name" value="Translation proteins"/>
    <property type="match status" value="1"/>
</dbReference>
<name>A0A523QKW2_UNCAE</name>
<dbReference type="Proteomes" id="UP000320781">
    <property type="component" value="Unassembled WGS sequence"/>
</dbReference>
<organism evidence="1 2">
    <name type="scientific">Aerophobetes bacterium</name>
    <dbReference type="NCBI Taxonomy" id="2030807"/>
    <lineage>
        <taxon>Bacteria</taxon>
        <taxon>Candidatus Aerophobota</taxon>
    </lineage>
</organism>
<keyword evidence="1" id="KW-0648">Protein biosynthesis</keyword>
<dbReference type="GO" id="GO:0003746">
    <property type="term" value="F:translation elongation factor activity"/>
    <property type="evidence" value="ECO:0007669"/>
    <property type="project" value="UniProtKB-KW"/>
</dbReference>
<sequence>MKEVKIGRVVAYFAHPEAAAVELEDSLRVGDSIHIKGHTTDFEQQVESMQIENESVQEAKKGDSIGVKVKERVRHNDVIYKVVEE</sequence>
<evidence type="ECO:0000313" key="1">
    <source>
        <dbReference type="EMBL" id="TES86357.1"/>
    </source>
</evidence>
<evidence type="ECO:0000313" key="2">
    <source>
        <dbReference type="Proteomes" id="UP000320781"/>
    </source>
</evidence>
<dbReference type="Gene3D" id="2.40.30.10">
    <property type="entry name" value="Translation factors"/>
    <property type="match status" value="1"/>
</dbReference>
<gene>
    <name evidence="1" type="ORF">E3J95_02170</name>
</gene>
<dbReference type="InterPro" id="IPR009000">
    <property type="entry name" value="Transl_B-barrel_sf"/>
</dbReference>
<reference evidence="1 2" key="1">
    <citation type="submission" date="2019-03" db="EMBL/GenBank/DDBJ databases">
        <title>Metabolic potential of uncultured bacteria and archaea associated with petroleum seepage in deep-sea sediments.</title>
        <authorList>
            <person name="Dong X."/>
            <person name="Hubert C."/>
        </authorList>
    </citation>
    <scope>NUCLEOTIDE SEQUENCE [LARGE SCALE GENOMIC DNA]</scope>
    <source>
        <strain evidence="1">E44_bin92</strain>
    </source>
</reference>
<keyword evidence="1" id="KW-0251">Elongation factor</keyword>
<dbReference type="EMBL" id="SOKU01000104">
    <property type="protein sequence ID" value="TES86357.1"/>
    <property type="molecule type" value="Genomic_DNA"/>
</dbReference>
<dbReference type="AlphaFoldDB" id="A0A523QKW2"/>
<comment type="caution">
    <text evidence="1">The sequence shown here is derived from an EMBL/GenBank/DDBJ whole genome shotgun (WGS) entry which is preliminary data.</text>
</comment>
<accession>A0A523QKW2</accession>
<proteinExistence type="predicted"/>
<protein>
    <submittedName>
        <fullName evidence="1">Translation elongation factor-like protein</fullName>
    </submittedName>
</protein>